<dbReference type="AlphaFoldDB" id="A0A383WF32"/>
<accession>A0A383WF32</accession>
<dbReference type="SUPFAM" id="SSF51735">
    <property type="entry name" value="NAD(P)-binding Rossmann-fold domains"/>
    <property type="match status" value="1"/>
</dbReference>
<feature type="domain" description="Ketoreductase" evidence="2">
    <location>
        <begin position="16"/>
        <end position="200"/>
    </location>
</feature>
<dbReference type="PROSITE" id="PS00061">
    <property type="entry name" value="ADH_SHORT"/>
    <property type="match status" value="1"/>
</dbReference>
<sequence length="265" mass="27730">MDPTAALKARFSLEGKTALVTGGTKGIGQAVVAELCALGAKVYFCSRSQQDVDAALASFQQQGYAVAGMAADVANKEPREQLVQQVSDAFGGSLHILVNNVGTNIRKPTSEFTDQDYSTVLTTNLESAFKLCQLCRPLLKAAGSSSILFNSSVAGGPLAMFSGTLYAMSKAALNQLTKNLAVEWAPDGIRVNSVAPWYTATPLAMQVLQDKEFEAKVVSATPMGRIAQPSEVASVMAFLAGPGAAFVTGQTLAVDGGYSVKGFYP</sequence>
<dbReference type="PRINTS" id="PR00081">
    <property type="entry name" value="GDHRDH"/>
</dbReference>
<dbReference type="PANTHER" id="PTHR42898">
    <property type="entry name" value="TROPINONE REDUCTASE"/>
    <property type="match status" value="1"/>
</dbReference>
<keyword evidence="4" id="KW-1185">Reference proteome</keyword>
<evidence type="ECO:0000256" key="1">
    <source>
        <dbReference type="ARBA" id="ARBA00023002"/>
    </source>
</evidence>
<dbReference type="EMBL" id="FNXT01001247">
    <property type="protein sequence ID" value="SZX76031.1"/>
    <property type="molecule type" value="Genomic_DNA"/>
</dbReference>
<protein>
    <recommendedName>
        <fullName evidence="2">Ketoreductase domain-containing protein</fullName>
    </recommendedName>
</protein>
<dbReference type="GO" id="GO:0016491">
    <property type="term" value="F:oxidoreductase activity"/>
    <property type="evidence" value="ECO:0007669"/>
    <property type="project" value="UniProtKB-KW"/>
</dbReference>
<proteinExistence type="predicted"/>
<organism evidence="3 4">
    <name type="scientific">Tetradesmus obliquus</name>
    <name type="common">Green alga</name>
    <name type="synonym">Acutodesmus obliquus</name>
    <dbReference type="NCBI Taxonomy" id="3088"/>
    <lineage>
        <taxon>Eukaryota</taxon>
        <taxon>Viridiplantae</taxon>
        <taxon>Chlorophyta</taxon>
        <taxon>core chlorophytes</taxon>
        <taxon>Chlorophyceae</taxon>
        <taxon>CS clade</taxon>
        <taxon>Sphaeropleales</taxon>
        <taxon>Scenedesmaceae</taxon>
        <taxon>Tetradesmus</taxon>
    </lineage>
</organism>
<dbReference type="InterPro" id="IPR020904">
    <property type="entry name" value="Sc_DH/Rdtase_CS"/>
</dbReference>
<dbReference type="Pfam" id="PF13561">
    <property type="entry name" value="adh_short_C2"/>
    <property type="match status" value="1"/>
</dbReference>
<dbReference type="InterPro" id="IPR045000">
    <property type="entry name" value="TR"/>
</dbReference>
<dbReference type="Proteomes" id="UP000256970">
    <property type="component" value="Unassembled WGS sequence"/>
</dbReference>
<dbReference type="PANTHER" id="PTHR42898:SF6">
    <property type="entry name" value="NADP-DEPENDENT MANNITOL DEHYDROGENASE"/>
    <property type="match status" value="1"/>
</dbReference>
<gene>
    <name evidence="3" type="ORF">BQ4739_LOCUS16396</name>
</gene>
<reference evidence="3 4" key="1">
    <citation type="submission" date="2016-10" db="EMBL/GenBank/DDBJ databases">
        <authorList>
            <person name="Cai Z."/>
        </authorList>
    </citation>
    <scope>NUCLEOTIDE SEQUENCE [LARGE SCALE GENOMIC DNA]</scope>
</reference>
<dbReference type="FunFam" id="3.40.50.720:FF:000084">
    <property type="entry name" value="Short-chain dehydrogenase reductase"/>
    <property type="match status" value="1"/>
</dbReference>
<evidence type="ECO:0000259" key="2">
    <source>
        <dbReference type="SMART" id="SM00822"/>
    </source>
</evidence>
<evidence type="ECO:0000313" key="4">
    <source>
        <dbReference type="Proteomes" id="UP000256970"/>
    </source>
</evidence>
<dbReference type="STRING" id="3088.A0A383WF32"/>
<keyword evidence="1" id="KW-0560">Oxidoreductase</keyword>
<dbReference type="PRINTS" id="PR00080">
    <property type="entry name" value="SDRFAMILY"/>
</dbReference>
<dbReference type="SMART" id="SM00822">
    <property type="entry name" value="PKS_KR"/>
    <property type="match status" value="1"/>
</dbReference>
<dbReference type="Gene3D" id="3.40.50.720">
    <property type="entry name" value="NAD(P)-binding Rossmann-like Domain"/>
    <property type="match status" value="1"/>
</dbReference>
<evidence type="ECO:0000313" key="3">
    <source>
        <dbReference type="EMBL" id="SZX76031.1"/>
    </source>
</evidence>
<dbReference type="InterPro" id="IPR057326">
    <property type="entry name" value="KR_dom"/>
</dbReference>
<dbReference type="InterPro" id="IPR002347">
    <property type="entry name" value="SDR_fam"/>
</dbReference>
<name>A0A383WF32_TETOB</name>
<dbReference type="InterPro" id="IPR036291">
    <property type="entry name" value="NAD(P)-bd_dom_sf"/>
</dbReference>